<dbReference type="Proteomes" id="UP001595975">
    <property type="component" value="Unassembled WGS sequence"/>
</dbReference>
<accession>A0ABW0X8B2</accession>
<reference evidence="2" key="1">
    <citation type="journal article" date="2019" name="Int. J. Syst. Evol. Microbiol.">
        <title>The Global Catalogue of Microorganisms (GCM) 10K type strain sequencing project: providing services to taxonomists for standard genome sequencing and annotation.</title>
        <authorList>
            <consortium name="The Broad Institute Genomics Platform"/>
            <consortium name="The Broad Institute Genome Sequencing Center for Infectious Disease"/>
            <person name="Wu L."/>
            <person name="Ma J."/>
        </authorList>
    </citation>
    <scope>NUCLEOTIDE SEQUENCE [LARGE SCALE GENOMIC DNA]</scope>
    <source>
        <strain evidence="2">CGMCC 4.1437</strain>
    </source>
</reference>
<evidence type="ECO:0000313" key="2">
    <source>
        <dbReference type="Proteomes" id="UP001595975"/>
    </source>
</evidence>
<sequence>MADEDEEHGGGGGSFKVTDNTLAAFSTEKLAKLIEAINTSVPVSQVRAYGTGGTPFRAGNNSGAFGAPDTLEAKVKDYAGSIDALMKTVVDQLNTLIVDLQLADRYLTNARDEALDYAQFMRLAERTLNPGTK</sequence>
<proteinExistence type="predicted"/>
<gene>
    <name evidence="1" type="ORF">ACFP3U_27405</name>
</gene>
<keyword evidence="2" id="KW-1185">Reference proteome</keyword>
<dbReference type="RefSeq" id="WP_380228377.1">
    <property type="nucleotide sequence ID" value="NZ_JBHSOF010000043.1"/>
</dbReference>
<organism evidence="1 2">
    <name type="scientific">Kitasatospora misakiensis</name>
    <dbReference type="NCBI Taxonomy" id="67330"/>
    <lineage>
        <taxon>Bacteria</taxon>
        <taxon>Bacillati</taxon>
        <taxon>Actinomycetota</taxon>
        <taxon>Actinomycetes</taxon>
        <taxon>Kitasatosporales</taxon>
        <taxon>Streptomycetaceae</taxon>
        <taxon>Kitasatospora</taxon>
    </lineage>
</organism>
<dbReference type="EMBL" id="JBHSOF010000043">
    <property type="protein sequence ID" value="MFC5666681.1"/>
    <property type="molecule type" value="Genomic_DNA"/>
</dbReference>
<evidence type="ECO:0000313" key="1">
    <source>
        <dbReference type="EMBL" id="MFC5666681.1"/>
    </source>
</evidence>
<name>A0ABW0X8B2_9ACTN</name>
<comment type="caution">
    <text evidence="1">The sequence shown here is derived from an EMBL/GenBank/DDBJ whole genome shotgun (WGS) entry which is preliminary data.</text>
</comment>
<protein>
    <submittedName>
        <fullName evidence="1">Uncharacterized protein</fullName>
    </submittedName>
</protein>